<protein>
    <recommendedName>
        <fullName evidence="1">DUF58 domain-containing protein</fullName>
    </recommendedName>
</protein>
<dbReference type="AlphaFoldDB" id="A0A1H4MEL2"/>
<dbReference type="PANTHER" id="PTHR33608">
    <property type="entry name" value="BLL2464 PROTEIN"/>
    <property type="match status" value="1"/>
</dbReference>
<dbReference type="InterPro" id="IPR036465">
    <property type="entry name" value="vWFA_dom_sf"/>
</dbReference>
<feature type="domain" description="DUF58" evidence="1">
    <location>
        <begin position="75"/>
        <end position="293"/>
    </location>
</feature>
<dbReference type="Pfam" id="PF01882">
    <property type="entry name" value="DUF58"/>
    <property type="match status" value="1"/>
</dbReference>
<evidence type="ECO:0000259" key="1">
    <source>
        <dbReference type="Pfam" id="PF01882"/>
    </source>
</evidence>
<evidence type="ECO:0000313" key="3">
    <source>
        <dbReference type="Proteomes" id="UP000183038"/>
    </source>
</evidence>
<dbReference type="SUPFAM" id="SSF53300">
    <property type="entry name" value="vWA-like"/>
    <property type="match status" value="1"/>
</dbReference>
<dbReference type="Gene3D" id="3.40.50.410">
    <property type="entry name" value="von Willebrand factor, type A domain"/>
    <property type="match status" value="1"/>
</dbReference>
<accession>A0A1H4MEL2</accession>
<dbReference type="Proteomes" id="UP000183038">
    <property type="component" value="Unassembled WGS sequence"/>
</dbReference>
<proteinExistence type="predicted"/>
<sequence>MPALIICSNFNSFHLYSSAVFTIFSNVNLQSELNKSSLFSNLELLANQVVEGFISGIHRSPFHGFSAEFAEHKIFNNGESTKHIDWKLFAKTDKLYTKRYEEETNLRCHMILDNSASMYYPEVDNLSIDNLNKIGFSVLSIAALMNVLKRQRDAVGLSIYSDAYNYYAPEKGSERHFQMLLAQLSSVGMAKNPPKETKTYTYLHQIAENIKRRSLIFLFTDMFQTEKNDEELFEALRHLKYNKHDVVLFHPMDKQREIFFNFENTPKRFVDVETGEHLDLYADNIKEAYNERVTNYLNDIKMKCAQYKIKYVDIDIHRDFSTVLNTFLVERNKFL</sequence>
<dbReference type="EMBL" id="FNTB01000001">
    <property type="protein sequence ID" value="SEB81496.1"/>
    <property type="molecule type" value="Genomic_DNA"/>
</dbReference>
<dbReference type="InterPro" id="IPR002881">
    <property type="entry name" value="DUF58"/>
</dbReference>
<gene>
    <name evidence="2" type="ORF">SAMN05192540_1617</name>
</gene>
<organism evidence="2 3">
    <name type="scientific">Maribacter dokdonensis</name>
    <dbReference type="NCBI Taxonomy" id="320912"/>
    <lineage>
        <taxon>Bacteria</taxon>
        <taxon>Pseudomonadati</taxon>
        <taxon>Bacteroidota</taxon>
        <taxon>Flavobacteriia</taxon>
        <taxon>Flavobacteriales</taxon>
        <taxon>Flavobacteriaceae</taxon>
        <taxon>Maribacter</taxon>
    </lineage>
</organism>
<evidence type="ECO:0000313" key="2">
    <source>
        <dbReference type="EMBL" id="SEB81496.1"/>
    </source>
</evidence>
<reference evidence="2 3" key="1">
    <citation type="submission" date="2016-10" db="EMBL/GenBank/DDBJ databases">
        <authorList>
            <person name="de Groot N.N."/>
        </authorList>
    </citation>
    <scope>NUCLEOTIDE SEQUENCE [LARGE SCALE GENOMIC DNA]</scope>
    <source>
        <strain evidence="2 3">MAR_2009_71</strain>
    </source>
</reference>
<name>A0A1H4MEL2_9FLAO</name>
<dbReference type="PANTHER" id="PTHR33608:SF7">
    <property type="entry name" value="DUF58 DOMAIN-CONTAINING PROTEIN"/>
    <property type="match status" value="1"/>
</dbReference>